<feature type="chain" id="PRO_5042194357" evidence="1">
    <location>
        <begin position="29"/>
        <end position="594"/>
    </location>
</feature>
<protein>
    <submittedName>
        <fullName evidence="2">Uncharacterized protein</fullName>
    </submittedName>
</protein>
<dbReference type="Gene3D" id="2.30.30.700">
    <property type="entry name" value="SLA1 homology domain 1"/>
    <property type="match status" value="1"/>
</dbReference>
<evidence type="ECO:0000313" key="2">
    <source>
        <dbReference type="EMBL" id="MBK1854855.1"/>
    </source>
</evidence>
<dbReference type="GO" id="GO:0005975">
    <property type="term" value="P:carbohydrate metabolic process"/>
    <property type="evidence" value="ECO:0007669"/>
    <property type="project" value="InterPro"/>
</dbReference>
<dbReference type="SUPFAM" id="SSF48208">
    <property type="entry name" value="Six-hairpin glycosidases"/>
    <property type="match status" value="1"/>
</dbReference>
<organism evidence="2 3">
    <name type="scientific">Oceaniferula flava</name>
    <dbReference type="NCBI Taxonomy" id="2800421"/>
    <lineage>
        <taxon>Bacteria</taxon>
        <taxon>Pseudomonadati</taxon>
        <taxon>Verrucomicrobiota</taxon>
        <taxon>Verrucomicrobiia</taxon>
        <taxon>Verrucomicrobiales</taxon>
        <taxon>Verrucomicrobiaceae</taxon>
        <taxon>Oceaniferula</taxon>
    </lineage>
</organism>
<dbReference type="RefSeq" id="WP_309489466.1">
    <property type="nucleotide sequence ID" value="NZ_JAENIG010000004.1"/>
</dbReference>
<accession>A0AAE2SB40</accession>
<dbReference type="InterPro" id="IPR046255">
    <property type="entry name" value="DUF6288"/>
</dbReference>
<dbReference type="Proteomes" id="UP000634206">
    <property type="component" value="Unassembled WGS sequence"/>
</dbReference>
<evidence type="ECO:0000256" key="1">
    <source>
        <dbReference type="SAM" id="SignalP"/>
    </source>
</evidence>
<gene>
    <name evidence="2" type="ORF">JIN83_07775</name>
</gene>
<keyword evidence="1" id="KW-0732">Signal</keyword>
<comment type="caution">
    <text evidence="2">The sequence shown here is derived from an EMBL/GenBank/DDBJ whole genome shotgun (WGS) entry which is preliminary data.</text>
</comment>
<name>A0AAE2SB40_9BACT</name>
<dbReference type="EMBL" id="JAENIG010000004">
    <property type="protein sequence ID" value="MBK1854855.1"/>
    <property type="molecule type" value="Genomic_DNA"/>
</dbReference>
<dbReference type="AlphaFoldDB" id="A0AAE2SB40"/>
<feature type="signal peptide" evidence="1">
    <location>
        <begin position="1"/>
        <end position="28"/>
    </location>
</feature>
<sequence length="594" mass="65882">MLHSLHFSPGRFLTCLSLSLSLASPALAVKDETNQGRWETPAKEGPDAEVPGFLINMGPTGARGILKESSYIVKYIFKKSPAAGVLEIEDEVYGADGKKFGSHVFGGTNINRGLEGPLQDLGLAIEDSEGEDGVLELMVKRGGEKLKVQVQLEQLGRFADSFPVDCPKTKILQERALKYLVDHPGGLDSQGRCVATLAMIASDDSKISRVGKKMALDWNKPYDDGTWSWHLGFQGIALSEYHLLTGDRKVLSTLDKTLDLLEGAQWKSPINHVNREKMKNPASKEEVDRAQNLYSGGFGHAPYNVIVKRGGGGYGPMQWPTCLALMTWQLAEDCGLEYDPTSRERSYQFLENGTTDGGKVAYGGEFTLNNGVVDPKQWKKNTAHKFSHKSGLAYQVHQLSPERKGSKKAMKLHLSNIDAAYRDMADGHACGLMGFTWGLAGVYASDDRKLKEKITDYYKAYWNMARCHGSDSYVVLPNRDYADGSYYRKNIRTHTTAAMAFIYSFSSPKLRVHGVDGSEAPKVVEKAKTPDNPYRTFTNAEGTGSFVGSLMIFDHRGGIVRIRKRNGSVVDVDFNDLSEKDQEYLRAYYYANRD</sequence>
<dbReference type="Pfam" id="PF19805">
    <property type="entry name" value="DUF6288"/>
    <property type="match status" value="1"/>
</dbReference>
<evidence type="ECO:0000313" key="3">
    <source>
        <dbReference type="Proteomes" id="UP000634206"/>
    </source>
</evidence>
<reference evidence="2" key="1">
    <citation type="submission" date="2021-01" db="EMBL/GenBank/DDBJ databases">
        <title>Modified the classification status of verrucomicrobia.</title>
        <authorList>
            <person name="Feng X."/>
        </authorList>
    </citation>
    <scope>NUCLEOTIDE SEQUENCE</scope>
    <source>
        <strain evidence="2">5K15</strain>
    </source>
</reference>
<dbReference type="InterPro" id="IPR008928">
    <property type="entry name" value="6-hairpin_glycosidase_sf"/>
</dbReference>
<keyword evidence="3" id="KW-1185">Reference proteome</keyword>
<proteinExistence type="predicted"/>